<evidence type="ECO:0000313" key="8">
    <source>
        <dbReference type="Proteomes" id="UP000594262"/>
    </source>
</evidence>
<protein>
    <recommendedName>
        <fullName evidence="6">BHLH domain-containing protein</fullName>
    </recommendedName>
</protein>
<organism evidence="7 8">
    <name type="scientific">Clytia hemisphaerica</name>
    <dbReference type="NCBI Taxonomy" id="252671"/>
    <lineage>
        <taxon>Eukaryota</taxon>
        <taxon>Metazoa</taxon>
        <taxon>Cnidaria</taxon>
        <taxon>Hydrozoa</taxon>
        <taxon>Hydroidolina</taxon>
        <taxon>Leptothecata</taxon>
        <taxon>Obeliida</taxon>
        <taxon>Clytiidae</taxon>
        <taxon>Clytia</taxon>
    </lineage>
</organism>
<dbReference type="Pfam" id="PF00010">
    <property type="entry name" value="HLH"/>
    <property type="match status" value="1"/>
</dbReference>
<dbReference type="GO" id="GO:0046983">
    <property type="term" value="F:protein dimerization activity"/>
    <property type="evidence" value="ECO:0007669"/>
    <property type="project" value="InterPro"/>
</dbReference>
<dbReference type="InterPro" id="IPR050370">
    <property type="entry name" value="HES_HEY"/>
</dbReference>
<dbReference type="InterPro" id="IPR011598">
    <property type="entry name" value="bHLH_dom"/>
</dbReference>
<dbReference type="RefSeq" id="XP_066916657.1">
    <property type="nucleotide sequence ID" value="XM_067060556.1"/>
</dbReference>
<evidence type="ECO:0000259" key="6">
    <source>
        <dbReference type="PROSITE" id="PS50888"/>
    </source>
</evidence>
<keyword evidence="8" id="KW-1185">Reference proteome</keyword>
<feature type="compositionally biased region" description="Polar residues" evidence="5">
    <location>
        <begin position="187"/>
        <end position="198"/>
    </location>
</feature>
<feature type="domain" description="BHLH" evidence="6">
    <location>
        <begin position="11"/>
        <end position="68"/>
    </location>
</feature>
<feature type="compositionally biased region" description="Low complexity" evidence="5">
    <location>
        <begin position="143"/>
        <end position="156"/>
    </location>
</feature>
<dbReference type="SUPFAM" id="SSF47459">
    <property type="entry name" value="HLH, helix-loop-helix DNA-binding domain"/>
    <property type="match status" value="1"/>
</dbReference>
<dbReference type="OrthoDB" id="6085656at2759"/>
<evidence type="ECO:0000256" key="5">
    <source>
        <dbReference type="SAM" id="MobiDB-lite"/>
    </source>
</evidence>
<feature type="region of interest" description="Disordered" evidence="5">
    <location>
        <begin position="118"/>
        <end position="169"/>
    </location>
</feature>
<comment type="subcellular location">
    <subcellularLocation>
        <location evidence="1">Nucleus</location>
    </subcellularLocation>
</comment>
<evidence type="ECO:0000256" key="1">
    <source>
        <dbReference type="ARBA" id="ARBA00004123"/>
    </source>
</evidence>
<dbReference type="PANTHER" id="PTHR10985">
    <property type="entry name" value="BASIC HELIX-LOOP-HELIX TRANSCRIPTION FACTOR, HES-RELATED"/>
    <property type="match status" value="1"/>
</dbReference>
<dbReference type="GO" id="GO:0005634">
    <property type="term" value="C:nucleus"/>
    <property type="evidence" value="ECO:0007669"/>
    <property type="project" value="UniProtKB-SubCell"/>
</dbReference>
<keyword evidence="3" id="KW-0804">Transcription</keyword>
<dbReference type="AlphaFoldDB" id="A0A7M5X8D4"/>
<keyword evidence="4" id="KW-0539">Nucleus</keyword>
<evidence type="ECO:0000313" key="7">
    <source>
        <dbReference type="EnsemblMetazoa" id="CLYHEMP019378.1"/>
    </source>
</evidence>
<dbReference type="PROSITE" id="PS50888">
    <property type="entry name" value="BHLH"/>
    <property type="match status" value="1"/>
</dbReference>
<evidence type="ECO:0000256" key="3">
    <source>
        <dbReference type="ARBA" id="ARBA00023163"/>
    </source>
</evidence>
<evidence type="ECO:0000256" key="4">
    <source>
        <dbReference type="ARBA" id="ARBA00023242"/>
    </source>
</evidence>
<dbReference type="EnsemblMetazoa" id="CLYHEMT019378.1">
    <property type="protein sequence ID" value="CLYHEMP019378.1"/>
    <property type="gene ID" value="CLYHEMG019378"/>
</dbReference>
<keyword evidence="2" id="KW-0805">Transcription regulation</keyword>
<dbReference type="GeneID" id="136803829"/>
<dbReference type="SMART" id="SM00353">
    <property type="entry name" value="HLH"/>
    <property type="match status" value="1"/>
</dbReference>
<reference evidence="7" key="1">
    <citation type="submission" date="2021-01" db="UniProtKB">
        <authorList>
            <consortium name="EnsemblMetazoa"/>
        </authorList>
    </citation>
    <scope>IDENTIFICATION</scope>
</reference>
<accession>A0A7M5X8D4</accession>
<dbReference type="InterPro" id="IPR036638">
    <property type="entry name" value="HLH_DNA-bd_sf"/>
</dbReference>
<dbReference type="Proteomes" id="UP000594262">
    <property type="component" value="Unplaced"/>
</dbReference>
<name>A0A7M5X8D4_9CNID</name>
<sequence length="206" mass="23624">MTAMMHPLKEKRRANKPLLERKRRARINDSLTDLKHIVLSSLNKDVSKYTKMEKVDILDMTVRFLKGRHHLDHRQDSTTAYRTGYQESTKNVYQSIMTMEGIDHNIKCRILSNLANSQRQDIKHSPPPSPTISEGSIPPSPPLTLYNPPSSHHYSTPSPPMNTRLIHPSMAPTLPPLIRKLAQQPTMQELPPSTQNVEKTAVWRPW</sequence>
<proteinExistence type="predicted"/>
<dbReference type="CDD" id="cd11410">
    <property type="entry name" value="bHLH_O_HES"/>
    <property type="match status" value="1"/>
</dbReference>
<feature type="region of interest" description="Disordered" evidence="5">
    <location>
        <begin position="187"/>
        <end position="206"/>
    </location>
</feature>
<dbReference type="Gene3D" id="4.10.280.10">
    <property type="entry name" value="Helix-loop-helix DNA-binding domain"/>
    <property type="match status" value="1"/>
</dbReference>
<evidence type="ECO:0000256" key="2">
    <source>
        <dbReference type="ARBA" id="ARBA00023015"/>
    </source>
</evidence>